<protein>
    <recommendedName>
        <fullName evidence="4">Questin oxidase family protein</fullName>
    </recommendedName>
</protein>
<keyword evidence="3" id="KW-1185">Reference proteome</keyword>
<dbReference type="RefSeq" id="WP_062663208.1">
    <property type="nucleotide sequence ID" value="NZ_FIZX01000002.1"/>
</dbReference>
<organism evidence="2 3">
    <name type="scientific">Grimontia celer</name>
    <dbReference type="NCBI Taxonomy" id="1796497"/>
    <lineage>
        <taxon>Bacteria</taxon>
        <taxon>Pseudomonadati</taxon>
        <taxon>Pseudomonadota</taxon>
        <taxon>Gammaproteobacteria</taxon>
        <taxon>Vibrionales</taxon>
        <taxon>Vibrionaceae</taxon>
        <taxon>Grimontia</taxon>
    </lineage>
</organism>
<dbReference type="AlphaFoldDB" id="A0A128F1E1"/>
<accession>A0A128F1E1</accession>
<sequence length="389" mass="44274">MLFSTKNKERRFSAATEMSALVNDEMQRDSAFHPNLGGVTKGGMSNHYPMTIMSLQGLGATDDEIKAFRSSWPRYRARIEEDLHLRDTGVVTEENWTEYLGKAEYLADFQRLFFEGQQAASDQTAYLMGVLEKLQYALPMGLFHPVIRLSFAIMHGDKGLIADALAYWAIRFEDMYKRMLPPRIDMSAQSITAEEQWLRVHAAKPEITRFGGSLQICEMLCSDTVLHDISVADEFFITEENIELKKREIGDRAIGLYLYEPALTTLHAVTSFQALADITMRVLAEGNGYRPLLAELWQRYWIWLTGLYIEKGYPKTLPTLDEDALAYVNAIDWADIASGIRKVPEVHAIKMVFSCKWLFEELDENPLFKASAINVLADHTHVKPVTLSL</sequence>
<reference evidence="3" key="1">
    <citation type="submission" date="2016-02" db="EMBL/GenBank/DDBJ databases">
        <authorList>
            <person name="Rodrigo-Torres Lidia"/>
            <person name="Arahal R.David."/>
        </authorList>
    </citation>
    <scope>NUCLEOTIDE SEQUENCE [LARGE SCALE GENOMIC DNA]</scope>
    <source>
        <strain evidence="3">CECT 9029</strain>
    </source>
</reference>
<dbReference type="Pfam" id="PF14027">
    <property type="entry name" value="Questin_oxidase"/>
    <property type="match status" value="1"/>
</dbReference>
<dbReference type="Proteomes" id="UP000071641">
    <property type="component" value="Unassembled WGS sequence"/>
</dbReference>
<proteinExistence type="predicted"/>
<gene>
    <name evidence="2" type="ORF">GCE9029_02093</name>
</gene>
<dbReference type="InterPro" id="IPR025337">
    <property type="entry name" value="Questin_oxidase-like"/>
</dbReference>
<dbReference type="PANTHER" id="PTHR35870:SF1">
    <property type="entry name" value="PROTEIN, PUTATIVE (AFU_ORTHOLOGUE AFUA_5G03330)-RELATED"/>
    <property type="match status" value="1"/>
</dbReference>
<dbReference type="PANTHER" id="PTHR35870">
    <property type="entry name" value="PROTEIN, PUTATIVE (AFU_ORTHOLOGUE AFUA_5G03330)-RELATED"/>
    <property type="match status" value="1"/>
</dbReference>
<evidence type="ECO:0008006" key="4">
    <source>
        <dbReference type="Google" id="ProtNLM"/>
    </source>
</evidence>
<evidence type="ECO:0000256" key="1">
    <source>
        <dbReference type="ARBA" id="ARBA00023002"/>
    </source>
</evidence>
<evidence type="ECO:0000313" key="3">
    <source>
        <dbReference type="Proteomes" id="UP000071641"/>
    </source>
</evidence>
<evidence type="ECO:0000313" key="2">
    <source>
        <dbReference type="EMBL" id="CZF80612.1"/>
    </source>
</evidence>
<dbReference type="GO" id="GO:0016491">
    <property type="term" value="F:oxidoreductase activity"/>
    <property type="evidence" value="ECO:0007669"/>
    <property type="project" value="UniProtKB-KW"/>
</dbReference>
<name>A0A128F1E1_9GAMM</name>
<dbReference type="STRING" id="1796497.GCE9029_02093"/>
<keyword evidence="1" id="KW-0560">Oxidoreductase</keyword>
<dbReference type="EMBL" id="FIZX01000002">
    <property type="protein sequence ID" value="CZF80612.1"/>
    <property type="molecule type" value="Genomic_DNA"/>
</dbReference>
<dbReference type="OrthoDB" id="6396144at2"/>